<organism evidence="3 4">
    <name type="scientific">Streptomyces cavernicola</name>
    <dbReference type="NCBI Taxonomy" id="3043613"/>
    <lineage>
        <taxon>Bacteria</taxon>
        <taxon>Bacillati</taxon>
        <taxon>Actinomycetota</taxon>
        <taxon>Actinomycetes</taxon>
        <taxon>Kitasatosporales</taxon>
        <taxon>Streptomycetaceae</taxon>
        <taxon>Streptomyces</taxon>
    </lineage>
</organism>
<sequence length="295" mass="29937">MHRKGPRFTRILAACAAVPVILTAAACSSDTDASKGDGGGKSDSGSSSSSAASGKNKPATVEKAAFSELPDACETLKGDTIEDLVPEVDDKSGKSASSEDASARSSCSWTGLDSNGTKGSQFRWLNVGLVRYDSNATLGTGDKLAQTQLTKKIDEAKNLDGAKDVKTKVLDGVGDEATLVTFDQKKKEGDFKNHRVVARVENAVVVIDYNGAGLAGAGAPDSKEMAKDAQEAAEEAIAAVKDANKSDKSGTGSGSKTGSSAGSSGDSGSGGSSGSDDDSDSDSDSGKTTKRPSKH</sequence>
<dbReference type="RefSeq" id="WP_282546720.1">
    <property type="nucleotide sequence ID" value="NZ_JASCIQ010000053.1"/>
</dbReference>
<feature type="chain" id="PRO_5045526392" evidence="2">
    <location>
        <begin position="27"/>
        <end position="295"/>
    </location>
</feature>
<keyword evidence="2" id="KW-0732">Signal</keyword>
<evidence type="ECO:0000313" key="4">
    <source>
        <dbReference type="Proteomes" id="UP001223978"/>
    </source>
</evidence>
<proteinExistence type="predicted"/>
<dbReference type="PROSITE" id="PS51257">
    <property type="entry name" value="PROKAR_LIPOPROTEIN"/>
    <property type="match status" value="1"/>
</dbReference>
<feature type="signal peptide" evidence="2">
    <location>
        <begin position="1"/>
        <end position="26"/>
    </location>
</feature>
<feature type="region of interest" description="Disordered" evidence="1">
    <location>
        <begin position="29"/>
        <end position="63"/>
    </location>
</feature>
<accession>A0ABT6SKX3</accession>
<comment type="caution">
    <text evidence="3">The sequence shown here is derived from an EMBL/GenBank/DDBJ whole genome shotgun (WGS) entry which is preliminary data.</text>
</comment>
<name>A0ABT6SKX3_9ACTN</name>
<feature type="region of interest" description="Disordered" evidence="1">
    <location>
        <begin position="213"/>
        <end position="295"/>
    </location>
</feature>
<gene>
    <name evidence="3" type="ORF">QIS96_34120</name>
</gene>
<dbReference type="Proteomes" id="UP001223978">
    <property type="component" value="Unassembled WGS sequence"/>
</dbReference>
<evidence type="ECO:0000256" key="2">
    <source>
        <dbReference type="SAM" id="SignalP"/>
    </source>
</evidence>
<feature type="compositionally biased region" description="Low complexity" evidence="1">
    <location>
        <begin position="254"/>
        <end position="264"/>
    </location>
</feature>
<reference evidence="3 4" key="1">
    <citation type="submission" date="2023-05" db="EMBL/GenBank/DDBJ databases">
        <title>Draft genome sequence of Streptomyces sp. B-S-A6 isolated from a cave soil in Thailand.</title>
        <authorList>
            <person name="Chamroensaksri N."/>
            <person name="Muangham S."/>
        </authorList>
    </citation>
    <scope>NUCLEOTIDE SEQUENCE [LARGE SCALE GENOMIC DNA]</scope>
    <source>
        <strain evidence="3 4">B-S-A6</strain>
    </source>
</reference>
<feature type="compositionally biased region" description="Basic and acidic residues" evidence="1">
    <location>
        <begin position="221"/>
        <end position="230"/>
    </location>
</feature>
<evidence type="ECO:0000256" key="1">
    <source>
        <dbReference type="SAM" id="MobiDB-lite"/>
    </source>
</evidence>
<dbReference type="EMBL" id="JASCIQ010000053">
    <property type="protein sequence ID" value="MDI3408841.1"/>
    <property type="molecule type" value="Genomic_DNA"/>
</dbReference>
<feature type="region of interest" description="Disordered" evidence="1">
    <location>
        <begin position="83"/>
        <end position="113"/>
    </location>
</feature>
<protein>
    <submittedName>
        <fullName evidence="3">DUF3558 domain-containing protein</fullName>
    </submittedName>
</protein>
<feature type="compositionally biased region" description="Low complexity" evidence="1">
    <location>
        <begin position="43"/>
        <end position="55"/>
    </location>
</feature>
<feature type="compositionally biased region" description="Low complexity" evidence="1">
    <location>
        <begin position="95"/>
        <end position="108"/>
    </location>
</feature>
<keyword evidence="4" id="KW-1185">Reference proteome</keyword>
<evidence type="ECO:0000313" key="3">
    <source>
        <dbReference type="EMBL" id="MDI3408841.1"/>
    </source>
</evidence>